<evidence type="ECO:0000313" key="2">
    <source>
        <dbReference type="EMBL" id="MDT0470495.1"/>
    </source>
</evidence>
<feature type="non-terminal residue" evidence="2">
    <location>
        <position position="1"/>
    </location>
</feature>
<reference evidence="3" key="1">
    <citation type="submission" date="2023-07" db="EMBL/GenBank/DDBJ databases">
        <title>30 novel species of actinomycetes from the DSMZ collection.</title>
        <authorList>
            <person name="Nouioui I."/>
        </authorList>
    </citation>
    <scope>NUCLEOTIDE SEQUENCE [LARGE SCALE GENOMIC DNA]</scope>
    <source>
        <strain evidence="3">DSM 41699</strain>
    </source>
</reference>
<name>A0ABU2UB76_9ACTN</name>
<organism evidence="2 3">
    <name type="scientific">Streptomyces gibsoniae</name>
    <dbReference type="NCBI Taxonomy" id="3075529"/>
    <lineage>
        <taxon>Bacteria</taxon>
        <taxon>Bacillati</taxon>
        <taxon>Actinomycetota</taxon>
        <taxon>Actinomycetes</taxon>
        <taxon>Kitasatosporales</taxon>
        <taxon>Streptomycetaceae</taxon>
        <taxon>Streptomyces</taxon>
    </lineage>
</organism>
<gene>
    <name evidence="2" type="ORF">RM764_47705</name>
</gene>
<keyword evidence="3" id="KW-1185">Reference proteome</keyword>
<evidence type="ECO:0000256" key="1">
    <source>
        <dbReference type="SAM" id="MobiDB-lite"/>
    </source>
</evidence>
<comment type="caution">
    <text evidence="2">The sequence shown here is derived from an EMBL/GenBank/DDBJ whole genome shotgun (WGS) entry which is preliminary data.</text>
</comment>
<feature type="non-terminal residue" evidence="2">
    <location>
        <position position="84"/>
    </location>
</feature>
<sequence length="84" mass="9266">ADTALDSKNATLVEEIRHVSKRRSNLNDALAWAAARWSVDQAVAAGATVIYLEDLRSMEAGGRGRTHNTRMSQTVRGQIADRMR</sequence>
<protein>
    <submittedName>
        <fullName evidence="2">Transposase</fullName>
    </submittedName>
</protein>
<evidence type="ECO:0000313" key="3">
    <source>
        <dbReference type="Proteomes" id="UP001183809"/>
    </source>
</evidence>
<proteinExistence type="predicted"/>
<dbReference type="Proteomes" id="UP001183809">
    <property type="component" value="Unassembled WGS sequence"/>
</dbReference>
<feature type="region of interest" description="Disordered" evidence="1">
    <location>
        <begin position="61"/>
        <end position="84"/>
    </location>
</feature>
<accession>A0ABU2UB76</accession>
<dbReference type="EMBL" id="JAVREY010000524">
    <property type="protein sequence ID" value="MDT0470495.1"/>
    <property type="molecule type" value="Genomic_DNA"/>
</dbReference>